<sequence>MTNPWGRLSSFWRRLRAGDVPPPGLHEDDAAFLIAPLFDRVSSLLVAHAAPLFLCALVALEERGGWAAWFVAANIVLIVARARLVLSFRQLRDPGAEAVRRAARGYFAVGAAWALLTGALCFLCFVALDQPLFQLLAATLASGAAGGIASRNAAVPRFALLQVSAILVPQVAAAALLGGLYWVQAAQVCLYLAALCSVVRRHHRDLRRIMDVRREQAALAAHFDAALSNMSQGLTLYDGSGVLRVANARFRDLFGLPAESSLPGMREAEVDAELASRWGLEHTGEAARGGAAGRALVELPDGRSIALSREAMPDGGWVTTYEDVTERRRAEARVQQLAMHDVLTGLPNRALFGERLQGAVAGLHGCGSFAVLYLDLDRFKEVNDGLGHAVGDRLLVAVASRIRECLRPQDVAARLGGDEFAALLVGQVSAAEIAQVAERLGREVEAEYMIGGAAVSIGVSVGIAMAPRDGDTADLLLRHADMALYAAKGAGRGTYRFFDWSMSSRLQARRDAEADLRRALMREELELFYQPQITLGGPVAGFEALLRWRHPERGLMLPGEFMPVAEACNLVQPLGEWVLRTACTEAAGWPHPLRVSVNLSTALFAGRDAQAPILAALRCSGLDAARLDIEIKEALLLRNGEDVAEALRRIRALGVRVVLDDFGTGTSSIAMLGRFPLDKIKMDRSFVRDLPASESTVAIIRAIGTVASTLGLTMNAEGVETAPQLARLRELGCTEVQGFLFSGPRPAREVPAMIRELARPSEHSGGRGSEKRERRRVRG</sequence>
<keyword evidence="2" id="KW-0812">Transmembrane</keyword>
<reference evidence="5 6" key="1">
    <citation type="submission" date="2024-09" db="EMBL/GenBank/DDBJ databases">
        <authorList>
            <person name="Sun Q."/>
            <person name="Mori K."/>
        </authorList>
    </citation>
    <scope>NUCLEOTIDE SEQUENCE [LARGE SCALE GENOMIC DNA]</scope>
    <source>
        <strain evidence="5 6">CCM 7468</strain>
    </source>
</reference>
<feature type="transmembrane region" description="Helical" evidence="2">
    <location>
        <begin position="158"/>
        <end position="175"/>
    </location>
</feature>
<dbReference type="Gene3D" id="3.20.20.450">
    <property type="entry name" value="EAL domain"/>
    <property type="match status" value="1"/>
</dbReference>
<feature type="transmembrane region" description="Helical" evidence="2">
    <location>
        <begin position="106"/>
        <end position="128"/>
    </location>
</feature>
<name>A0ABV6IP50_9PROT</name>
<dbReference type="SMART" id="SM00052">
    <property type="entry name" value="EAL"/>
    <property type="match status" value="1"/>
</dbReference>
<dbReference type="InterPro" id="IPR029787">
    <property type="entry name" value="Nucleotide_cyclase"/>
</dbReference>
<evidence type="ECO:0000313" key="5">
    <source>
        <dbReference type="EMBL" id="MFC0384433.1"/>
    </source>
</evidence>
<dbReference type="InterPro" id="IPR001633">
    <property type="entry name" value="EAL_dom"/>
</dbReference>
<dbReference type="Pfam" id="PF12860">
    <property type="entry name" value="PAS_7"/>
    <property type="match status" value="1"/>
</dbReference>
<dbReference type="InterPro" id="IPR043128">
    <property type="entry name" value="Rev_trsase/Diguanyl_cyclase"/>
</dbReference>
<feature type="compositionally biased region" description="Basic and acidic residues" evidence="1">
    <location>
        <begin position="756"/>
        <end position="772"/>
    </location>
</feature>
<feature type="transmembrane region" description="Helical" evidence="2">
    <location>
        <begin position="134"/>
        <end position="151"/>
    </location>
</feature>
<keyword evidence="6" id="KW-1185">Reference proteome</keyword>
<evidence type="ECO:0000259" key="4">
    <source>
        <dbReference type="PROSITE" id="PS50887"/>
    </source>
</evidence>
<dbReference type="PROSITE" id="PS50883">
    <property type="entry name" value="EAL"/>
    <property type="match status" value="1"/>
</dbReference>
<proteinExistence type="predicted"/>
<dbReference type="InterPro" id="IPR000160">
    <property type="entry name" value="GGDEF_dom"/>
</dbReference>
<feature type="region of interest" description="Disordered" evidence="1">
    <location>
        <begin position="756"/>
        <end position="779"/>
    </location>
</feature>
<gene>
    <name evidence="5" type="ORF">ACFFIC_02590</name>
</gene>
<dbReference type="EMBL" id="JBHLVZ010000002">
    <property type="protein sequence ID" value="MFC0384433.1"/>
    <property type="molecule type" value="Genomic_DNA"/>
</dbReference>
<organism evidence="5 6">
    <name type="scientific">Muricoccus vinaceus</name>
    <dbReference type="NCBI Taxonomy" id="424704"/>
    <lineage>
        <taxon>Bacteria</taxon>
        <taxon>Pseudomonadati</taxon>
        <taxon>Pseudomonadota</taxon>
        <taxon>Alphaproteobacteria</taxon>
        <taxon>Acetobacterales</taxon>
        <taxon>Roseomonadaceae</taxon>
        <taxon>Muricoccus</taxon>
    </lineage>
</organism>
<dbReference type="SUPFAM" id="SSF55785">
    <property type="entry name" value="PYP-like sensor domain (PAS domain)"/>
    <property type="match status" value="1"/>
</dbReference>
<dbReference type="CDD" id="cd01948">
    <property type="entry name" value="EAL"/>
    <property type="match status" value="1"/>
</dbReference>
<evidence type="ECO:0000259" key="3">
    <source>
        <dbReference type="PROSITE" id="PS50883"/>
    </source>
</evidence>
<dbReference type="NCBIfam" id="TIGR00254">
    <property type="entry name" value="GGDEF"/>
    <property type="match status" value="1"/>
</dbReference>
<dbReference type="InterPro" id="IPR035919">
    <property type="entry name" value="EAL_sf"/>
</dbReference>
<dbReference type="SUPFAM" id="SSF55073">
    <property type="entry name" value="Nucleotide cyclase"/>
    <property type="match status" value="1"/>
</dbReference>
<dbReference type="Gene3D" id="3.30.70.270">
    <property type="match status" value="1"/>
</dbReference>
<dbReference type="PANTHER" id="PTHR44757:SF2">
    <property type="entry name" value="BIOFILM ARCHITECTURE MAINTENANCE PROTEIN MBAA"/>
    <property type="match status" value="1"/>
</dbReference>
<dbReference type="Pfam" id="PF00563">
    <property type="entry name" value="EAL"/>
    <property type="match status" value="1"/>
</dbReference>
<dbReference type="InterPro" id="IPR035965">
    <property type="entry name" value="PAS-like_dom_sf"/>
</dbReference>
<dbReference type="CDD" id="cd01949">
    <property type="entry name" value="GGDEF"/>
    <property type="match status" value="1"/>
</dbReference>
<dbReference type="Pfam" id="PF00990">
    <property type="entry name" value="GGDEF"/>
    <property type="match status" value="1"/>
</dbReference>
<feature type="domain" description="EAL" evidence="3">
    <location>
        <begin position="509"/>
        <end position="758"/>
    </location>
</feature>
<keyword evidence="2" id="KW-1133">Transmembrane helix</keyword>
<feature type="transmembrane region" description="Helical" evidence="2">
    <location>
        <begin position="66"/>
        <end position="86"/>
    </location>
</feature>
<dbReference type="InterPro" id="IPR052155">
    <property type="entry name" value="Biofilm_reg_signaling"/>
</dbReference>
<protein>
    <submittedName>
        <fullName evidence="5">Bifunctional diguanylate cyclase/phosphodiesterase</fullName>
    </submittedName>
</protein>
<dbReference type="SMART" id="SM00267">
    <property type="entry name" value="GGDEF"/>
    <property type="match status" value="1"/>
</dbReference>
<dbReference type="PANTHER" id="PTHR44757">
    <property type="entry name" value="DIGUANYLATE CYCLASE DGCP"/>
    <property type="match status" value="1"/>
</dbReference>
<dbReference type="Gene3D" id="3.30.450.20">
    <property type="entry name" value="PAS domain"/>
    <property type="match status" value="1"/>
</dbReference>
<dbReference type="PROSITE" id="PS50887">
    <property type="entry name" value="GGDEF"/>
    <property type="match status" value="1"/>
</dbReference>
<keyword evidence="2" id="KW-0472">Membrane</keyword>
<accession>A0ABV6IP50</accession>
<evidence type="ECO:0000256" key="2">
    <source>
        <dbReference type="SAM" id="Phobius"/>
    </source>
</evidence>
<dbReference type="SUPFAM" id="SSF141868">
    <property type="entry name" value="EAL domain-like"/>
    <property type="match status" value="1"/>
</dbReference>
<feature type="transmembrane region" description="Helical" evidence="2">
    <location>
        <begin position="41"/>
        <end position="60"/>
    </location>
</feature>
<evidence type="ECO:0000313" key="6">
    <source>
        <dbReference type="Proteomes" id="UP001589789"/>
    </source>
</evidence>
<dbReference type="Proteomes" id="UP001589789">
    <property type="component" value="Unassembled WGS sequence"/>
</dbReference>
<feature type="domain" description="GGDEF" evidence="4">
    <location>
        <begin position="367"/>
        <end position="500"/>
    </location>
</feature>
<evidence type="ECO:0000256" key="1">
    <source>
        <dbReference type="SAM" id="MobiDB-lite"/>
    </source>
</evidence>
<dbReference type="RefSeq" id="WP_377048491.1">
    <property type="nucleotide sequence ID" value="NZ_JBHLVZ010000002.1"/>
</dbReference>
<comment type="caution">
    <text evidence="5">The sequence shown here is derived from an EMBL/GenBank/DDBJ whole genome shotgun (WGS) entry which is preliminary data.</text>
</comment>